<gene>
    <name evidence="1" type="ORF">AAFF_G00351810</name>
</gene>
<dbReference type="EMBL" id="JAINUG010000058">
    <property type="protein sequence ID" value="KAJ8403409.1"/>
    <property type="molecule type" value="Genomic_DNA"/>
</dbReference>
<protein>
    <submittedName>
        <fullName evidence="1">Uncharacterized protein</fullName>
    </submittedName>
</protein>
<accession>A0AAD7WPB9</accession>
<dbReference type="Proteomes" id="UP001221898">
    <property type="component" value="Unassembled WGS sequence"/>
</dbReference>
<evidence type="ECO:0000313" key="1">
    <source>
        <dbReference type="EMBL" id="KAJ8403409.1"/>
    </source>
</evidence>
<keyword evidence="2" id="KW-1185">Reference proteome</keyword>
<dbReference type="AlphaFoldDB" id="A0AAD7WPB9"/>
<sequence length="120" mass="13277">MVCLVSRQFPAIGVTGQTFGCSLRSHRQLLDMVPGLLSHFHLDGEGKAPLEKAFNYRHSRRENLTQGRLDILLSRDRDKERSLLLFGVSQNLSPSAMSALRAAAAKMESPPVDVDSCLQL</sequence>
<name>A0AAD7WPB9_9TELE</name>
<evidence type="ECO:0000313" key="2">
    <source>
        <dbReference type="Proteomes" id="UP001221898"/>
    </source>
</evidence>
<proteinExistence type="predicted"/>
<reference evidence="1" key="1">
    <citation type="journal article" date="2023" name="Science">
        <title>Genome structures resolve the early diversification of teleost fishes.</title>
        <authorList>
            <person name="Parey E."/>
            <person name="Louis A."/>
            <person name="Montfort J."/>
            <person name="Bouchez O."/>
            <person name="Roques C."/>
            <person name="Iampietro C."/>
            <person name="Lluch J."/>
            <person name="Castinel A."/>
            <person name="Donnadieu C."/>
            <person name="Desvignes T."/>
            <person name="Floi Bucao C."/>
            <person name="Jouanno E."/>
            <person name="Wen M."/>
            <person name="Mejri S."/>
            <person name="Dirks R."/>
            <person name="Jansen H."/>
            <person name="Henkel C."/>
            <person name="Chen W.J."/>
            <person name="Zahm M."/>
            <person name="Cabau C."/>
            <person name="Klopp C."/>
            <person name="Thompson A.W."/>
            <person name="Robinson-Rechavi M."/>
            <person name="Braasch I."/>
            <person name="Lecointre G."/>
            <person name="Bobe J."/>
            <person name="Postlethwait J.H."/>
            <person name="Berthelot C."/>
            <person name="Roest Crollius H."/>
            <person name="Guiguen Y."/>
        </authorList>
    </citation>
    <scope>NUCLEOTIDE SEQUENCE</scope>
    <source>
        <strain evidence="1">NC1722</strain>
    </source>
</reference>
<comment type="caution">
    <text evidence="1">The sequence shown here is derived from an EMBL/GenBank/DDBJ whole genome shotgun (WGS) entry which is preliminary data.</text>
</comment>
<organism evidence="1 2">
    <name type="scientific">Aldrovandia affinis</name>
    <dbReference type="NCBI Taxonomy" id="143900"/>
    <lineage>
        <taxon>Eukaryota</taxon>
        <taxon>Metazoa</taxon>
        <taxon>Chordata</taxon>
        <taxon>Craniata</taxon>
        <taxon>Vertebrata</taxon>
        <taxon>Euteleostomi</taxon>
        <taxon>Actinopterygii</taxon>
        <taxon>Neopterygii</taxon>
        <taxon>Teleostei</taxon>
        <taxon>Notacanthiformes</taxon>
        <taxon>Halosauridae</taxon>
        <taxon>Aldrovandia</taxon>
    </lineage>
</organism>